<evidence type="ECO:0000256" key="4">
    <source>
        <dbReference type="ARBA" id="ARBA00023136"/>
    </source>
</evidence>
<keyword evidence="2 6" id="KW-0812">Transmembrane</keyword>
<keyword evidence="3 6" id="KW-1133">Transmembrane helix</keyword>
<comment type="subcellular location">
    <subcellularLocation>
        <location evidence="1">Membrane</location>
        <topology evidence="1">Multi-pass membrane protein</topology>
    </subcellularLocation>
</comment>
<keyword evidence="4 6" id="KW-0472">Membrane</keyword>
<accession>A0ABR3GA71</accession>
<evidence type="ECO:0000259" key="7">
    <source>
        <dbReference type="Pfam" id="PF20684"/>
    </source>
</evidence>
<name>A0ABR3GA71_9PEZI</name>
<dbReference type="PANTHER" id="PTHR33048">
    <property type="entry name" value="PTH11-LIKE INTEGRAL MEMBRANE PROTEIN (AFU_ORTHOLOGUE AFUA_5G11245)"/>
    <property type="match status" value="1"/>
</dbReference>
<evidence type="ECO:0000256" key="2">
    <source>
        <dbReference type="ARBA" id="ARBA00022692"/>
    </source>
</evidence>
<feature type="transmembrane region" description="Helical" evidence="6">
    <location>
        <begin position="124"/>
        <end position="145"/>
    </location>
</feature>
<gene>
    <name evidence="8" type="ORF">Q9L58_008401</name>
</gene>
<evidence type="ECO:0000313" key="9">
    <source>
        <dbReference type="Proteomes" id="UP001447188"/>
    </source>
</evidence>
<proteinExistence type="inferred from homology"/>
<dbReference type="PANTHER" id="PTHR33048:SF47">
    <property type="entry name" value="INTEGRAL MEMBRANE PROTEIN-RELATED"/>
    <property type="match status" value="1"/>
</dbReference>
<comment type="caution">
    <text evidence="8">The sequence shown here is derived from an EMBL/GenBank/DDBJ whole genome shotgun (WGS) entry which is preliminary data.</text>
</comment>
<sequence length="315" mass="34677">MVAQQLQHNAPDLSSIPRSLDITLMVLSSIFIIVRLYVRKFISNSLGLDDCAAVISLALLAVYVSMELDQVKHGLGRHKADVDPMDMLIFLKSLRWNREIKGAWNLDIPSVCIRTRTVRLIVDLQTGVGILCDIALFAVPVVFMWRTLSTGGMKSRVTILLGFGLFACVAGIIRLFRIARTDISPDPTCTLHIPFLLSYLAQLTSFKGLIIPAAFWTQLECHTGLIVSCFPAVNQVFRHWVVRDDVSPQGDGGASWMLRRVIPGMYSIDTISTDQGMDDQIAGRHEGLEVVETALGGGSPAPGKRLNGLWGRDCS</sequence>
<evidence type="ECO:0000313" key="8">
    <source>
        <dbReference type="EMBL" id="KAL0632708.1"/>
    </source>
</evidence>
<reference evidence="8 9" key="1">
    <citation type="submission" date="2024-02" db="EMBL/GenBank/DDBJ databases">
        <title>Discinaceae phylogenomics.</title>
        <authorList>
            <person name="Dirks A.C."/>
            <person name="James T.Y."/>
        </authorList>
    </citation>
    <scope>NUCLEOTIDE SEQUENCE [LARGE SCALE GENOMIC DNA]</scope>
    <source>
        <strain evidence="8 9">ACD0624</strain>
    </source>
</reference>
<dbReference type="InterPro" id="IPR049326">
    <property type="entry name" value="Rhodopsin_dom_fungi"/>
</dbReference>
<evidence type="ECO:0000256" key="1">
    <source>
        <dbReference type="ARBA" id="ARBA00004141"/>
    </source>
</evidence>
<feature type="transmembrane region" description="Helical" evidence="6">
    <location>
        <begin position="157"/>
        <end position="176"/>
    </location>
</feature>
<comment type="similarity">
    <text evidence="5">Belongs to the SAT4 family.</text>
</comment>
<dbReference type="Proteomes" id="UP001447188">
    <property type="component" value="Unassembled WGS sequence"/>
</dbReference>
<protein>
    <recommendedName>
        <fullName evidence="7">Rhodopsin domain-containing protein</fullName>
    </recommendedName>
</protein>
<evidence type="ECO:0000256" key="3">
    <source>
        <dbReference type="ARBA" id="ARBA00022989"/>
    </source>
</evidence>
<feature type="domain" description="Rhodopsin" evidence="7">
    <location>
        <begin position="100"/>
        <end position="238"/>
    </location>
</feature>
<evidence type="ECO:0000256" key="6">
    <source>
        <dbReference type="SAM" id="Phobius"/>
    </source>
</evidence>
<keyword evidence="9" id="KW-1185">Reference proteome</keyword>
<evidence type="ECO:0000256" key="5">
    <source>
        <dbReference type="ARBA" id="ARBA00038359"/>
    </source>
</evidence>
<dbReference type="InterPro" id="IPR052337">
    <property type="entry name" value="SAT4-like"/>
</dbReference>
<dbReference type="Pfam" id="PF20684">
    <property type="entry name" value="Fung_rhodopsin"/>
    <property type="match status" value="1"/>
</dbReference>
<dbReference type="EMBL" id="JBBBZM010000155">
    <property type="protein sequence ID" value="KAL0632708.1"/>
    <property type="molecule type" value="Genomic_DNA"/>
</dbReference>
<feature type="transmembrane region" description="Helical" evidence="6">
    <location>
        <begin position="20"/>
        <end position="38"/>
    </location>
</feature>
<organism evidence="8 9">
    <name type="scientific">Discina gigas</name>
    <dbReference type="NCBI Taxonomy" id="1032678"/>
    <lineage>
        <taxon>Eukaryota</taxon>
        <taxon>Fungi</taxon>
        <taxon>Dikarya</taxon>
        <taxon>Ascomycota</taxon>
        <taxon>Pezizomycotina</taxon>
        <taxon>Pezizomycetes</taxon>
        <taxon>Pezizales</taxon>
        <taxon>Discinaceae</taxon>
        <taxon>Discina</taxon>
    </lineage>
</organism>